<name>A0A1I2CDY7_9ACTN</name>
<reference evidence="2" key="1">
    <citation type="submission" date="2016-10" db="EMBL/GenBank/DDBJ databases">
        <authorList>
            <person name="Varghese N."/>
            <person name="Submissions S."/>
        </authorList>
    </citation>
    <scope>NUCLEOTIDE SEQUENCE [LARGE SCALE GENOMIC DNA]</scope>
    <source>
        <strain evidence="2">DSM 46838</strain>
    </source>
</reference>
<dbReference type="OrthoDB" id="4453940at2"/>
<dbReference type="AlphaFoldDB" id="A0A1I2CDY7"/>
<accession>A0A1I2CDY7</accession>
<proteinExistence type="predicted"/>
<sequence length="232" mass="25722">MALTPSADSFAALARSSPWRWSTLRFTVRWTGPHPPSRGPVRAWLRRPDVLRVESAEGGLLQVVRERGAVWPRPRPRLRPDGLVEDRRESWDHSLDDPMFQNYHWVAMLDPAELADGRDQDTGALVPALDVDDVGEVGHGGRPAWEAVVRARPGYEPRCGCCSLLRTPEVDAAESLPQGLLDAYPEAYRVRLDRQTGVCVLLEAIGAPVPVAGHDLRIEAVDEPMPDELFTG</sequence>
<keyword evidence="2" id="KW-1185">Reference proteome</keyword>
<evidence type="ECO:0000313" key="2">
    <source>
        <dbReference type="Proteomes" id="UP000198589"/>
    </source>
</evidence>
<dbReference type="Proteomes" id="UP000198589">
    <property type="component" value="Unassembled WGS sequence"/>
</dbReference>
<dbReference type="RefSeq" id="WP_092196242.1">
    <property type="nucleotide sequence ID" value="NZ_FOND01000005.1"/>
</dbReference>
<dbReference type="EMBL" id="FOND01000005">
    <property type="protein sequence ID" value="SFE66484.1"/>
    <property type="molecule type" value="Genomic_DNA"/>
</dbReference>
<protein>
    <submittedName>
        <fullName evidence="1">Uncharacterized protein</fullName>
    </submittedName>
</protein>
<gene>
    <name evidence="1" type="ORF">SAMN05216574_10546</name>
</gene>
<dbReference type="STRING" id="1798228.SAMN05216574_10546"/>
<evidence type="ECO:0000313" key="1">
    <source>
        <dbReference type="EMBL" id="SFE66484.1"/>
    </source>
</evidence>
<organism evidence="1 2">
    <name type="scientific">Blastococcus tunisiensis</name>
    <dbReference type="NCBI Taxonomy" id="1798228"/>
    <lineage>
        <taxon>Bacteria</taxon>
        <taxon>Bacillati</taxon>
        <taxon>Actinomycetota</taxon>
        <taxon>Actinomycetes</taxon>
        <taxon>Geodermatophilales</taxon>
        <taxon>Geodermatophilaceae</taxon>
        <taxon>Blastococcus</taxon>
    </lineage>
</organism>